<organism evidence="10 11">
    <name type="scientific">Dysgonomonas capnocytophagoides</name>
    <dbReference type="NCBI Taxonomy" id="45254"/>
    <lineage>
        <taxon>Bacteria</taxon>
        <taxon>Pseudomonadati</taxon>
        <taxon>Bacteroidota</taxon>
        <taxon>Bacteroidia</taxon>
        <taxon>Bacteroidales</taxon>
        <taxon>Dysgonomonadaceae</taxon>
        <taxon>Dysgonomonas</taxon>
    </lineage>
</organism>
<dbReference type="RefSeq" id="WP_134435930.1">
    <property type="nucleotide sequence ID" value="NZ_AP028867.1"/>
</dbReference>
<sequence>MSKIAIVYGTSTGATKDIAAKIQKALGAGDLYDVANLSLDQLKPYDFLILGASTTGYGELQDDWDSVLPKFSALDFSGKKVALFGLGDSSSYSDTFANGMGQLYNAIKDNAEIVGAVSTEGYTFDDSEAVVDGQFVGLAIDDDNEFDQTDSRVDAWVNDLKQYI</sequence>
<evidence type="ECO:0000259" key="9">
    <source>
        <dbReference type="PROSITE" id="PS50902"/>
    </source>
</evidence>
<feature type="domain" description="Flavodoxin-like" evidence="9">
    <location>
        <begin position="4"/>
        <end position="161"/>
    </location>
</feature>
<comment type="cofactor">
    <cofactor evidence="1 8">
        <name>FMN</name>
        <dbReference type="ChEBI" id="CHEBI:58210"/>
    </cofactor>
</comment>
<dbReference type="STRING" id="1121485.GCA_000426485_02349"/>
<reference evidence="10 11" key="1">
    <citation type="submission" date="2019-03" db="EMBL/GenBank/DDBJ databases">
        <title>San Antonio Military Medical Center submission to MRSN (WRAIR), pending publication.</title>
        <authorList>
            <person name="Blyth D.M."/>
            <person name="Mccarthy S.L."/>
            <person name="Schall S.E."/>
            <person name="Stam J.A."/>
            <person name="Ong A.C."/>
            <person name="Mcgann P.T."/>
        </authorList>
    </citation>
    <scope>NUCLEOTIDE SEQUENCE [LARGE SCALE GENOMIC DNA]</scope>
    <source>
        <strain evidence="10 11">MRSN571793</strain>
    </source>
</reference>
<gene>
    <name evidence="10" type="ORF">E2605_07070</name>
</gene>
<dbReference type="InterPro" id="IPR008254">
    <property type="entry name" value="Flavodoxin/NO_synth"/>
</dbReference>
<evidence type="ECO:0000256" key="5">
    <source>
        <dbReference type="ARBA" id="ARBA00022643"/>
    </source>
</evidence>
<dbReference type="PROSITE" id="PS50902">
    <property type="entry name" value="FLAVODOXIN_LIKE"/>
    <property type="match status" value="1"/>
</dbReference>
<comment type="function">
    <text evidence="8">Low-potential electron donor to a number of redox enzymes.</text>
</comment>
<dbReference type="PANTHER" id="PTHR42809">
    <property type="entry name" value="FLAVODOXIN 2"/>
    <property type="match status" value="1"/>
</dbReference>
<dbReference type="InterPro" id="IPR001226">
    <property type="entry name" value="Flavodoxin_CS"/>
</dbReference>
<evidence type="ECO:0000256" key="1">
    <source>
        <dbReference type="ARBA" id="ARBA00001917"/>
    </source>
</evidence>
<dbReference type="GO" id="GO:0010181">
    <property type="term" value="F:FMN binding"/>
    <property type="evidence" value="ECO:0007669"/>
    <property type="project" value="UniProtKB-UniRule"/>
</dbReference>
<evidence type="ECO:0000256" key="4">
    <source>
        <dbReference type="ARBA" id="ARBA00022630"/>
    </source>
</evidence>
<dbReference type="InterPro" id="IPR029039">
    <property type="entry name" value="Flavoprotein-like_sf"/>
</dbReference>
<evidence type="ECO:0000313" key="11">
    <source>
        <dbReference type="Proteomes" id="UP000297861"/>
    </source>
</evidence>
<dbReference type="OrthoDB" id="9790745at2"/>
<dbReference type="NCBIfam" id="TIGR01752">
    <property type="entry name" value="flav_long"/>
    <property type="match status" value="1"/>
</dbReference>
<evidence type="ECO:0000256" key="7">
    <source>
        <dbReference type="ARBA" id="ARBA00023231"/>
    </source>
</evidence>
<dbReference type="PANTHER" id="PTHR42809:SF1">
    <property type="entry name" value="FLAVODOXIN 1"/>
    <property type="match status" value="1"/>
</dbReference>
<dbReference type="NCBIfam" id="NF006738">
    <property type="entry name" value="PRK09267.1-4"/>
    <property type="match status" value="1"/>
</dbReference>
<dbReference type="Gene3D" id="3.40.50.360">
    <property type="match status" value="1"/>
</dbReference>
<keyword evidence="5 8" id="KW-0288">FMN</keyword>
<dbReference type="EMBL" id="SOML01000003">
    <property type="protein sequence ID" value="TFD97421.1"/>
    <property type="molecule type" value="Genomic_DNA"/>
</dbReference>
<evidence type="ECO:0000256" key="3">
    <source>
        <dbReference type="ARBA" id="ARBA00022448"/>
    </source>
</evidence>
<comment type="caution">
    <text evidence="10">The sequence shown here is derived from an EMBL/GenBank/DDBJ whole genome shotgun (WGS) entry which is preliminary data.</text>
</comment>
<accession>A0A4Y8L593</accession>
<comment type="similarity">
    <text evidence="2 8">Belongs to the flavodoxin family.</text>
</comment>
<dbReference type="Proteomes" id="UP000297861">
    <property type="component" value="Unassembled WGS sequence"/>
</dbReference>
<evidence type="ECO:0000256" key="8">
    <source>
        <dbReference type="PIRNR" id="PIRNR038996"/>
    </source>
</evidence>
<name>A0A4Y8L593_9BACT</name>
<evidence type="ECO:0000256" key="2">
    <source>
        <dbReference type="ARBA" id="ARBA00005267"/>
    </source>
</evidence>
<protein>
    <recommendedName>
        <fullName evidence="8">Flavodoxin</fullName>
    </recommendedName>
</protein>
<dbReference type="SUPFAM" id="SSF52218">
    <property type="entry name" value="Flavoproteins"/>
    <property type="match status" value="1"/>
</dbReference>
<evidence type="ECO:0000313" key="10">
    <source>
        <dbReference type="EMBL" id="TFD97421.1"/>
    </source>
</evidence>
<dbReference type="PIRSF" id="PIRSF038996">
    <property type="entry name" value="FldA"/>
    <property type="match status" value="1"/>
</dbReference>
<dbReference type="GO" id="GO:0009055">
    <property type="term" value="F:electron transfer activity"/>
    <property type="evidence" value="ECO:0007669"/>
    <property type="project" value="UniProtKB-UniRule"/>
</dbReference>
<keyword evidence="7" id="KW-0535">Nitrogen fixation</keyword>
<keyword evidence="6 8" id="KW-0249">Electron transport</keyword>
<keyword evidence="3 8" id="KW-0813">Transport</keyword>
<dbReference type="InterPro" id="IPR050619">
    <property type="entry name" value="Flavodoxin"/>
</dbReference>
<proteinExistence type="inferred from homology"/>
<dbReference type="Pfam" id="PF00258">
    <property type="entry name" value="Flavodoxin_1"/>
    <property type="match status" value="1"/>
</dbReference>
<evidence type="ECO:0000256" key="6">
    <source>
        <dbReference type="ARBA" id="ARBA00022982"/>
    </source>
</evidence>
<keyword evidence="11" id="KW-1185">Reference proteome</keyword>
<dbReference type="NCBIfam" id="NF006739">
    <property type="entry name" value="PRK09267.1-5"/>
    <property type="match status" value="1"/>
</dbReference>
<dbReference type="PROSITE" id="PS00201">
    <property type="entry name" value="FLAVODOXIN"/>
    <property type="match status" value="1"/>
</dbReference>
<dbReference type="InterPro" id="IPR010086">
    <property type="entry name" value="Flavodoxin_lc"/>
</dbReference>
<dbReference type="PRINTS" id="PR00369">
    <property type="entry name" value="FLAVODOXIN"/>
</dbReference>
<dbReference type="InterPro" id="IPR001094">
    <property type="entry name" value="Flavdoxin-like"/>
</dbReference>
<dbReference type="AlphaFoldDB" id="A0A4Y8L593"/>
<keyword evidence="4 8" id="KW-0285">Flavoprotein</keyword>